<feature type="signal peptide" evidence="3">
    <location>
        <begin position="1"/>
        <end position="23"/>
    </location>
</feature>
<dbReference type="InterPro" id="IPR017853">
    <property type="entry name" value="GH"/>
</dbReference>
<dbReference type="PROSITE" id="PS51257">
    <property type="entry name" value="PROKAR_LIPOPROTEIN"/>
    <property type="match status" value="1"/>
</dbReference>
<dbReference type="Gene3D" id="2.60.120.430">
    <property type="entry name" value="Galactose-binding lectin"/>
    <property type="match status" value="1"/>
</dbReference>
<evidence type="ECO:0000256" key="2">
    <source>
        <dbReference type="SAM" id="MobiDB-lite"/>
    </source>
</evidence>
<keyword evidence="3" id="KW-0732">Signal</keyword>
<protein>
    <submittedName>
        <fullName evidence="7">1,4-beta-D-glucan glucohydrolase</fullName>
    </submittedName>
</protein>
<dbReference type="Pfam" id="PF01915">
    <property type="entry name" value="Glyco_hydro_3_C"/>
    <property type="match status" value="1"/>
</dbReference>
<dbReference type="InterPro" id="IPR041443">
    <property type="entry name" value="Exop_C"/>
</dbReference>
<dbReference type="InterPro" id="IPR036881">
    <property type="entry name" value="Glyco_hydro_3_C_sf"/>
</dbReference>
<sequence length="842" mass="89110">MGYKRIVLLVSLMACSCLTSALASPPVTPPPASGNQANAAVAHPQLWPLAQSPQAFRTPALEARVSQLLASLTLEEKIGQMIQADISSITPADLAQFPLGSIIAGGNSAPSGNDYATPGAWVDLIRSFRAAALKRSGTKIPLIFGIDAVHGHNNVVGATIFPHNIGLGAANDRELIGEIARVTALEAAATGVDWTFGPTLAVPRDDRWGRTYEGFSEDPKIIASYASAITLGLQGTLVPDAPMKPGFIAGSAKHFLADGGTKGGKDQGDASISEEELIHIHAAGYPPAINAGILSIMISFSSWQGVKHSANQSLLEGVVKKRMGFDGFLVSDWNAHGQVQGCSNMSCPQAFNAGLDMLMAPDSWRGLYLNTLTQARAGEIPMSRIDDAVTRILRAKILAGLFEPNHARLEGQFSLLGAPEHRQLARQAVRESLVLLKNNNATLPIASTANVLVAGSGADDISMQSGGWTLTWQGTGNTNANFPNGQSIWSGLSEALKAEGGRATLSVSGTYNQKPDVAIVVFGERPYAEFQGDLEHLDFKSEGDKDLKLMRKLKADGIPVVAVFLSGRPMWVNPELNASDAFVAAWLPGSEGGGLADVLIGTPKKTPRYDFKGKLSFSWPASPTQTPLNVGDPTYNPLFAYGFGLTYTSVNLLGPLSEDGVTMETSRRELFMRGQPIAPWSLILSDRTGDTRTTSSTGASPGTSVQMTPIDTNAQEAGRAISFSGTGGSVFITGPAADFSQPAQQGWVLSFKVNTRANTPSGANFGMNGKEFKLIDILPSSTDGTWRPIMVPLSCFAAAGIDLTHVHEPLRFSANTAWDLSFSDVQLSPSTGKPSPCPMVSK</sequence>
<evidence type="ECO:0000256" key="1">
    <source>
        <dbReference type="ARBA" id="ARBA00022801"/>
    </source>
</evidence>
<dbReference type="PANTHER" id="PTHR30620:SF77">
    <property type="entry name" value="LYSOSOMAL BETA GLUCOSIDASE-LIKE"/>
    <property type="match status" value="1"/>
</dbReference>
<dbReference type="SUPFAM" id="SSF52279">
    <property type="entry name" value="Beta-D-glucan exohydrolase, C-terminal domain"/>
    <property type="match status" value="1"/>
</dbReference>
<evidence type="ECO:0000313" key="8">
    <source>
        <dbReference type="Proteomes" id="UP001161064"/>
    </source>
</evidence>
<dbReference type="Pfam" id="PF00933">
    <property type="entry name" value="Glyco_hydro_3"/>
    <property type="match status" value="1"/>
</dbReference>
<organism evidence="7 8">
    <name type="scientific">Candidatus Phycosocius spiralis</name>
    <dbReference type="NCBI Taxonomy" id="2815099"/>
    <lineage>
        <taxon>Bacteria</taxon>
        <taxon>Pseudomonadati</taxon>
        <taxon>Pseudomonadota</taxon>
        <taxon>Alphaproteobacteria</taxon>
        <taxon>Caulobacterales</taxon>
        <taxon>Caulobacterales incertae sedis</taxon>
        <taxon>Candidatus Phycosocius</taxon>
    </lineage>
</organism>
<comment type="caution">
    <text evidence="7">The sequence shown here is derived from an EMBL/GenBank/DDBJ whole genome shotgun (WGS) entry which is preliminary data.</text>
</comment>
<dbReference type="InterPro" id="IPR002772">
    <property type="entry name" value="Glyco_hydro_3_C"/>
</dbReference>
<dbReference type="InterPro" id="IPR051915">
    <property type="entry name" value="Cellulose_Degrad_GH3"/>
</dbReference>
<evidence type="ECO:0000256" key="3">
    <source>
        <dbReference type="SAM" id="SignalP"/>
    </source>
</evidence>
<dbReference type="Pfam" id="PF18559">
    <property type="entry name" value="Exop_C"/>
    <property type="match status" value="1"/>
</dbReference>
<dbReference type="InterPro" id="IPR036962">
    <property type="entry name" value="Glyco_hydro_3_N_sf"/>
</dbReference>
<reference evidence="7" key="1">
    <citation type="submission" date="2021-05" db="EMBL/GenBank/DDBJ databases">
        <authorList>
            <person name="Tanabe Y."/>
        </authorList>
    </citation>
    <scope>NUCLEOTIDE SEQUENCE</scope>
    <source>
        <strain evidence="7">BOTRYCO-1</strain>
    </source>
</reference>
<evidence type="ECO:0000259" key="4">
    <source>
        <dbReference type="Pfam" id="PF00933"/>
    </source>
</evidence>
<dbReference type="Gene3D" id="3.40.50.1700">
    <property type="entry name" value="Glycoside hydrolase family 3 C-terminal domain"/>
    <property type="match status" value="1"/>
</dbReference>
<evidence type="ECO:0000259" key="5">
    <source>
        <dbReference type="Pfam" id="PF01915"/>
    </source>
</evidence>
<dbReference type="EMBL" id="BPFZ01000014">
    <property type="protein sequence ID" value="GIU67812.1"/>
    <property type="molecule type" value="Genomic_DNA"/>
</dbReference>
<accession>A0ABQ4PXR9</accession>
<evidence type="ECO:0000313" key="7">
    <source>
        <dbReference type="EMBL" id="GIU67812.1"/>
    </source>
</evidence>
<dbReference type="RefSeq" id="WP_284360961.1">
    <property type="nucleotide sequence ID" value="NZ_BPFZ01000014.1"/>
</dbReference>
<feature type="domain" description="Glycoside hydrolase family 3 C-terminal" evidence="5">
    <location>
        <begin position="433"/>
        <end position="647"/>
    </location>
</feature>
<dbReference type="PRINTS" id="PR00133">
    <property type="entry name" value="GLHYDRLASE3"/>
</dbReference>
<gene>
    <name evidence="7" type="primary">celD</name>
    <name evidence="7" type="ORF">PsB1_1966</name>
</gene>
<proteinExistence type="predicted"/>
<dbReference type="Proteomes" id="UP001161064">
    <property type="component" value="Unassembled WGS sequence"/>
</dbReference>
<feature type="chain" id="PRO_5045437789" evidence="3">
    <location>
        <begin position="24"/>
        <end position="842"/>
    </location>
</feature>
<feature type="domain" description="ExoP galactose-binding-like" evidence="6">
    <location>
        <begin position="678"/>
        <end position="827"/>
    </location>
</feature>
<evidence type="ECO:0000259" key="6">
    <source>
        <dbReference type="Pfam" id="PF18559"/>
    </source>
</evidence>
<feature type="region of interest" description="Disordered" evidence="2">
    <location>
        <begin position="687"/>
        <end position="708"/>
    </location>
</feature>
<dbReference type="SUPFAM" id="SSF51445">
    <property type="entry name" value="(Trans)glycosidases"/>
    <property type="match status" value="1"/>
</dbReference>
<keyword evidence="8" id="KW-1185">Reference proteome</keyword>
<dbReference type="InterPro" id="IPR001764">
    <property type="entry name" value="Glyco_hydro_3_N"/>
</dbReference>
<dbReference type="PANTHER" id="PTHR30620">
    <property type="entry name" value="PERIPLASMIC BETA-GLUCOSIDASE-RELATED"/>
    <property type="match status" value="1"/>
</dbReference>
<keyword evidence="1" id="KW-0378">Hydrolase</keyword>
<feature type="domain" description="Glycoside hydrolase family 3 N-terminal" evidence="4">
    <location>
        <begin position="73"/>
        <end position="394"/>
    </location>
</feature>
<dbReference type="Gene3D" id="3.20.20.300">
    <property type="entry name" value="Glycoside hydrolase, family 3, N-terminal domain"/>
    <property type="match status" value="1"/>
</dbReference>
<reference evidence="7" key="2">
    <citation type="journal article" date="2023" name="ISME Commun">
        <title>Characterization of a bloom-associated alphaproteobacterial lineage, 'Candidatus Phycosocius': insights into freshwater algal-bacterial interactions.</title>
        <authorList>
            <person name="Tanabe Y."/>
            <person name="Yamaguchi H."/>
            <person name="Yoshida M."/>
            <person name="Kai A."/>
            <person name="Okazaki Y."/>
        </authorList>
    </citation>
    <scope>NUCLEOTIDE SEQUENCE</scope>
    <source>
        <strain evidence="7">BOTRYCO-1</strain>
    </source>
</reference>
<feature type="compositionally biased region" description="Low complexity" evidence="2">
    <location>
        <begin position="691"/>
        <end position="704"/>
    </location>
</feature>
<name>A0ABQ4PXR9_9PROT</name>